<keyword evidence="3" id="KW-1185">Reference proteome</keyword>
<evidence type="ECO:0000313" key="2">
    <source>
        <dbReference type="EMBL" id="KAJ4451837.1"/>
    </source>
</evidence>
<comment type="caution">
    <text evidence="2">The sequence shown here is derived from an EMBL/GenBank/DDBJ whole genome shotgun (WGS) entry which is preliminary data.</text>
</comment>
<evidence type="ECO:0000313" key="3">
    <source>
        <dbReference type="Proteomes" id="UP001148838"/>
    </source>
</evidence>
<dbReference type="EMBL" id="JAJSOF020000001">
    <property type="protein sequence ID" value="KAJ4451837.1"/>
    <property type="molecule type" value="Genomic_DNA"/>
</dbReference>
<proteinExistence type="predicted"/>
<feature type="transmembrane region" description="Helical" evidence="1">
    <location>
        <begin position="66"/>
        <end position="87"/>
    </location>
</feature>
<organism evidence="2 3">
    <name type="scientific">Periplaneta americana</name>
    <name type="common">American cockroach</name>
    <name type="synonym">Blatta americana</name>
    <dbReference type="NCBI Taxonomy" id="6978"/>
    <lineage>
        <taxon>Eukaryota</taxon>
        <taxon>Metazoa</taxon>
        <taxon>Ecdysozoa</taxon>
        <taxon>Arthropoda</taxon>
        <taxon>Hexapoda</taxon>
        <taxon>Insecta</taxon>
        <taxon>Pterygota</taxon>
        <taxon>Neoptera</taxon>
        <taxon>Polyneoptera</taxon>
        <taxon>Dictyoptera</taxon>
        <taxon>Blattodea</taxon>
        <taxon>Blattoidea</taxon>
        <taxon>Blattidae</taxon>
        <taxon>Blattinae</taxon>
        <taxon>Periplaneta</taxon>
    </lineage>
</organism>
<keyword evidence="1" id="KW-1133">Transmembrane helix</keyword>
<dbReference type="Proteomes" id="UP001148838">
    <property type="component" value="Unassembled WGS sequence"/>
</dbReference>
<sequence length="88" mass="9772">MCDQEKRLNTVNIPLARASERAAAYTGVSVATIKNIRKELKIKNASGSQSPIKSPGKRRPRRKGTWILMILTCVSFVELCTSSIVLIR</sequence>
<reference evidence="2 3" key="1">
    <citation type="journal article" date="2022" name="Allergy">
        <title>Genome assembly and annotation of Periplaneta americana reveal a comprehensive cockroach allergen profile.</title>
        <authorList>
            <person name="Wang L."/>
            <person name="Xiong Q."/>
            <person name="Saelim N."/>
            <person name="Wang L."/>
            <person name="Nong W."/>
            <person name="Wan A.T."/>
            <person name="Shi M."/>
            <person name="Liu X."/>
            <person name="Cao Q."/>
            <person name="Hui J.H.L."/>
            <person name="Sookrung N."/>
            <person name="Leung T.F."/>
            <person name="Tungtrongchitr A."/>
            <person name="Tsui S.K.W."/>
        </authorList>
    </citation>
    <scope>NUCLEOTIDE SEQUENCE [LARGE SCALE GENOMIC DNA]</scope>
    <source>
        <strain evidence="2">PWHHKU_190912</strain>
    </source>
</reference>
<accession>A0ABQ8U0E9</accession>
<keyword evidence="1" id="KW-0812">Transmembrane</keyword>
<protein>
    <submittedName>
        <fullName evidence="2">Uncharacterized protein</fullName>
    </submittedName>
</protein>
<gene>
    <name evidence="2" type="ORF">ANN_03315</name>
</gene>
<keyword evidence="1" id="KW-0472">Membrane</keyword>
<name>A0ABQ8U0E9_PERAM</name>
<evidence type="ECO:0000256" key="1">
    <source>
        <dbReference type="SAM" id="Phobius"/>
    </source>
</evidence>